<sequence>MSPENGRPPRLSLQDLTDEEAIFQAVRNQCIQSPFTILPLALAAGMLLLTGAFSWGFFGVFAAVVLGVVGVAAFVFNLWIRGETLARRHVKGLMERMKNERQAALSDVENMCASIGLGEAAKEARELGEAIALYTGFLETRAGATLGDAVGQRLELVESARAAGVAHLRRAAEIHMALRGIDMAQLRAEVTEWEAALHSPSAHRSVLESKLFAHAQQIERYGKLSGVRDELIARSNELEAAIKNAYLSDAGRSDLTRDGEIDNPAHRLSRVISAAEVAEAELREFLHETSSLSHEST</sequence>
<evidence type="ECO:0000313" key="2">
    <source>
        <dbReference type="EMBL" id="MBB5353210.1"/>
    </source>
</evidence>
<feature type="transmembrane region" description="Helical" evidence="1">
    <location>
        <begin position="35"/>
        <end position="55"/>
    </location>
</feature>
<evidence type="ECO:0000256" key="1">
    <source>
        <dbReference type="SAM" id="Phobius"/>
    </source>
</evidence>
<dbReference type="EMBL" id="JACHFD010000022">
    <property type="protein sequence ID" value="MBB5353210.1"/>
    <property type="molecule type" value="Genomic_DNA"/>
</dbReference>
<keyword evidence="1" id="KW-1133">Transmembrane helix</keyword>
<keyword evidence="1" id="KW-0472">Membrane</keyword>
<name>A0A840VH96_9BACT</name>
<dbReference type="AlphaFoldDB" id="A0A840VH96"/>
<protein>
    <submittedName>
        <fullName evidence="2">Uncharacterized protein</fullName>
    </submittedName>
</protein>
<comment type="caution">
    <text evidence="2">The sequence shown here is derived from an EMBL/GenBank/DDBJ whole genome shotgun (WGS) entry which is preliminary data.</text>
</comment>
<proteinExistence type="predicted"/>
<keyword evidence="3" id="KW-1185">Reference proteome</keyword>
<gene>
    <name evidence="2" type="ORF">HNR46_003465</name>
</gene>
<organism evidence="2 3">
    <name type="scientific">Haloferula luteola</name>
    <dbReference type="NCBI Taxonomy" id="595692"/>
    <lineage>
        <taxon>Bacteria</taxon>
        <taxon>Pseudomonadati</taxon>
        <taxon>Verrucomicrobiota</taxon>
        <taxon>Verrucomicrobiia</taxon>
        <taxon>Verrucomicrobiales</taxon>
        <taxon>Verrucomicrobiaceae</taxon>
        <taxon>Haloferula</taxon>
    </lineage>
</organism>
<reference evidence="2 3" key="1">
    <citation type="submission" date="2020-08" db="EMBL/GenBank/DDBJ databases">
        <title>Genomic Encyclopedia of Type Strains, Phase IV (KMG-IV): sequencing the most valuable type-strain genomes for metagenomic binning, comparative biology and taxonomic classification.</title>
        <authorList>
            <person name="Goeker M."/>
        </authorList>
    </citation>
    <scope>NUCLEOTIDE SEQUENCE [LARGE SCALE GENOMIC DNA]</scope>
    <source>
        <strain evidence="2 3">YC6886</strain>
    </source>
</reference>
<evidence type="ECO:0000313" key="3">
    <source>
        <dbReference type="Proteomes" id="UP000557717"/>
    </source>
</evidence>
<feature type="transmembrane region" description="Helical" evidence="1">
    <location>
        <begin position="61"/>
        <end position="80"/>
    </location>
</feature>
<accession>A0A840VH96</accession>
<keyword evidence="1" id="KW-0812">Transmembrane</keyword>
<dbReference type="RefSeq" id="WP_184020863.1">
    <property type="nucleotide sequence ID" value="NZ_JACHFD010000022.1"/>
</dbReference>
<dbReference type="Proteomes" id="UP000557717">
    <property type="component" value="Unassembled WGS sequence"/>
</dbReference>